<keyword evidence="2" id="KW-1185">Reference proteome</keyword>
<feature type="non-terminal residue" evidence="1">
    <location>
        <position position="1"/>
    </location>
</feature>
<accession>A0A164DQM4</accession>
<gene>
    <name evidence="1" type="ORF">APZ42_009876</name>
</gene>
<proteinExistence type="predicted"/>
<dbReference type="OrthoDB" id="8054888at2759"/>
<dbReference type="Proteomes" id="UP000076858">
    <property type="component" value="Unassembled WGS sequence"/>
</dbReference>
<comment type="caution">
    <text evidence="1">The sequence shown here is derived from an EMBL/GenBank/DDBJ whole genome shotgun (WGS) entry which is preliminary data.</text>
</comment>
<evidence type="ECO:0000313" key="1">
    <source>
        <dbReference type="EMBL" id="KZR96022.1"/>
    </source>
</evidence>
<evidence type="ECO:0000313" key="2">
    <source>
        <dbReference type="Proteomes" id="UP000076858"/>
    </source>
</evidence>
<organism evidence="1 2">
    <name type="scientific">Daphnia magna</name>
    <dbReference type="NCBI Taxonomy" id="35525"/>
    <lineage>
        <taxon>Eukaryota</taxon>
        <taxon>Metazoa</taxon>
        <taxon>Ecdysozoa</taxon>
        <taxon>Arthropoda</taxon>
        <taxon>Crustacea</taxon>
        <taxon>Branchiopoda</taxon>
        <taxon>Diplostraca</taxon>
        <taxon>Cladocera</taxon>
        <taxon>Anomopoda</taxon>
        <taxon>Daphniidae</taxon>
        <taxon>Daphnia</taxon>
    </lineage>
</organism>
<sequence>KKTKKTEQQASELTAIFTTYARQFLTSPLRTDLQHHRLNETNSNEKQDRLYYISECADHRKRRKTTYLPPNSGTERVCLPFGTSTTNPPTNFETVVTIEYYKPNEPSTTAVETQTTSKAITKQRLTSHPAITQSVPKSTTPVLETTIVSATNNFLVSGTIPVSIPELIQKPQKRSLTSQFPNPNSKMAYSLSHTRAATVKYLDDFQNNQHTFSHLQLLPSFSGSPITRFDSWLESFESIVDGSGWSNERIIQMLRAKFTD</sequence>
<protein>
    <submittedName>
        <fullName evidence="1">Uncharacterized protein</fullName>
    </submittedName>
</protein>
<name>A0A164DQM4_9CRUS</name>
<dbReference type="AlphaFoldDB" id="A0A164DQM4"/>
<reference evidence="1 2" key="1">
    <citation type="submission" date="2016-03" db="EMBL/GenBank/DDBJ databases">
        <title>EvidentialGene: Evidence-directed Construction of Genes on Genomes.</title>
        <authorList>
            <person name="Gilbert D.G."/>
            <person name="Choi J.-H."/>
            <person name="Mockaitis K."/>
            <person name="Colbourne J."/>
            <person name="Pfrender M."/>
        </authorList>
    </citation>
    <scope>NUCLEOTIDE SEQUENCE [LARGE SCALE GENOMIC DNA]</scope>
    <source>
        <strain evidence="1 2">Xinb3</strain>
        <tissue evidence="1">Complete organism</tissue>
    </source>
</reference>
<dbReference type="EMBL" id="LRGB01026391">
    <property type="protein sequence ID" value="KZR96022.1"/>
    <property type="molecule type" value="Genomic_DNA"/>
</dbReference>